<evidence type="ECO:0000313" key="2">
    <source>
        <dbReference type="EMBL" id="MEQ3553714.1"/>
    </source>
</evidence>
<gene>
    <name evidence="2" type="ORF">WIS52_24845</name>
</gene>
<organism evidence="2 3">
    <name type="scientific">Pseudonocardia nematodicida</name>
    <dbReference type="NCBI Taxonomy" id="1206997"/>
    <lineage>
        <taxon>Bacteria</taxon>
        <taxon>Bacillati</taxon>
        <taxon>Actinomycetota</taxon>
        <taxon>Actinomycetes</taxon>
        <taxon>Pseudonocardiales</taxon>
        <taxon>Pseudonocardiaceae</taxon>
        <taxon>Pseudonocardia</taxon>
    </lineage>
</organism>
<keyword evidence="3" id="KW-1185">Reference proteome</keyword>
<proteinExistence type="predicted"/>
<evidence type="ECO:0000259" key="1">
    <source>
        <dbReference type="PROSITE" id="PS51742"/>
    </source>
</evidence>
<dbReference type="RefSeq" id="WP_349300777.1">
    <property type="nucleotide sequence ID" value="NZ_JBEDNQ010000011.1"/>
</dbReference>
<reference evidence="2 3" key="1">
    <citation type="submission" date="2024-03" db="EMBL/GenBank/DDBJ databases">
        <title>Draft genome sequence of Pseudonocardia nematodicida JCM 31783.</title>
        <authorList>
            <person name="Butdee W."/>
            <person name="Duangmal K."/>
        </authorList>
    </citation>
    <scope>NUCLEOTIDE SEQUENCE [LARGE SCALE GENOMIC DNA]</scope>
    <source>
        <strain evidence="2 3">JCM 31783</strain>
    </source>
</reference>
<dbReference type="InterPro" id="IPR005175">
    <property type="entry name" value="PPC_dom"/>
</dbReference>
<dbReference type="Gene3D" id="3.30.1330.80">
    <property type="entry name" value="Hypothetical protein, similar to alpha- acetolactate decarboxylase, domain 2"/>
    <property type="match status" value="2"/>
</dbReference>
<protein>
    <submittedName>
        <fullName evidence="2">DUF296 domain-containing protein</fullName>
    </submittedName>
</protein>
<dbReference type="Proteomes" id="UP001494902">
    <property type="component" value="Unassembled WGS sequence"/>
</dbReference>
<sequence>MPELRHPGPRHPVRRQGIAVATRAVHTVLPPHTPLVDALAAVVEATGHTSGQVELSGGVLDRISYCVPALCDDGSVAASYSATREAACPAQVLTGSVTVGFREGRRFAHCHAVWLEPGGALRAGHLWPDSRTGDVPVGATVFGLSGVDMVNARDDETHMPCFAPVPGTAGDPVGGPAVIARIRPGEDVTGAVTALSREHDLAGATVRGSLGSLAGGVLAGPSGPCRVDGPATEVVLSGAVRDGEARLSAVLVDRHGAVHAGALVPGANPVAVTAEVLIVGEERT</sequence>
<comment type="caution">
    <text evidence="2">The sequence shown here is derived from an EMBL/GenBank/DDBJ whole genome shotgun (WGS) entry which is preliminary data.</text>
</comment>
<feature type="domain" description="PPC" evidence="1">
    <location>
        <begin position="172"/>
        <end position="284"/>
    </location>
</feature>
<evidence type="ECO:0000313" key="3">
    <source>
        <dbReference type="Proteomes" id="UP001494902"/>
    </source>
</evidence>
<accession>A0ABV1KIF3</accession>
<name>A0ABV1KIF3_9PSEU</name>
<dbReference type="Pfam" id="PF03479">
    <property type="entry name" value="PCC"/>
    <property type="match status" value="1"/>
</dbReference>
<dbReference type="EMBL" id="JBEDNQ010000011">
    <property type="protein sequence ID" value="MEQ3553714.1"/>
    <property type="molecule type" value="Genomic_DNA"/>
</dbReference>
<dbReference type="PROSITE" id="PS51742">
    <property type="entry name" value="PPC"/>
    <property type="match status" value="1"/>
</dbReference>
<dbReference type="SUPFAM" id="SSF117856">
    <property type="entry name" value="AF0104/ALDC/Ptd012-like"/>
    <property type="match status" value="2"/>
</dbReference>